<comment type="caution">
    <text evidence="3">The sequence shown here is derived from an EMBL/GenBank/DDBJ whole genome shotgun (WGS) entry which is preliminary data.</text>
</comment>
<feature type="signal peptide" evidence="1">
    <location>
        <begin position="1"/>
        <end position="22"/>
    </location>
</feature>
<keyword evidence="1" id="KW-0732">Signal</keyword>
<dbReference type="PANTHER" id="PTHR43751">
    <property type="entry name" value="SULFATASE"/>
    <property type="match status" value="1"/>
</dbReference>
<organism evidence="3 4">
    <name type="scientific">Flavobacterium luteum</name>
    <dbReference type="NCBI Taxonomy" id="2026654"/>
    <lineage>
        <taxon>Bacteria</taxon>
        <taxon>Pseudomonadati</taxon>
        <taxon>Bacteroidota</taxon>
        <taxon>Flavobacteriia</taxon>
        <taxon>Flavobacteriales</taxon>
        <taxon>Flavobacteriaceae</taxon>
        <taxon>Flavobacterium</taxon>
    </lineage>
</organism>
<evidence type="ECO:0000256" key="1">
    <source>
        <dbReference type="SAM" id="SignalP"/>
    </source>
</evidence>
<evidence type="ECO:0000259" key="2">
    <source>
        <dbReference type="Pfam" id="PF00884"/>
    </source>
</evidence>
<dbReference type="InterPro" id="IPR017850">
    <property type="entry name" value="Alkaline_phosphatase_core_sf"/>
</dbReference>
<keyword evidence="4" id="KW-1185">Reference proteome</keyword>
<dbReference type="AlphaFoldDB" id="A0A7J5ADJ2"/>
<feature type="chain" id="PRO_5029512382" evidence="1">
    <location>
        <begin position="23"/>
        <end position="483"/>
    </location>
</feature>
<dbReference type="Gene3D" id="3.30.1120.10">
    <property type="match status" value="1"/>
</dbReference>
<feature type="domain" description="Sulfatase N-terminal" evidence="2">
    <location>
        <begin position="26"/>
        <end position="375"/>
    </location>
</feature>
<dbReference type="InterPro" id="IPR052701">
    <property type="entry name" value="GAG_Ulvan_Degrading_Sulfatases"/>
</dbReference>
<dbReference type="SUPFAM" id="SSF53649">
    <property type="entry name" value="Alkaline phosphatase-like"/>
    <property type="match status" value="1"/>
</dbReference>
<evidence type="ECO:0000313" key="4">
    <source>
        <dbReference type="Proteomes" id="UP000490922"/>
    </source>
</evidence>
<accession>A0A7J5ADJ2</accession>
<proteinExistence type="predicted"/>
<dbReference type="OrthoDB" id="9766107at2"/>
<sequence length="483" mass="54378">MRKGFYIVFVSIFCLFQTTVYAQQKPNIIYILADDLGYGDLSCYGQEKINTPNLDKLASQGMQFMQHYAGAPVCAPSRSSLMSGQHTGHTSIRGNATEKGMEEGQVPMSGKTITLAEVLKQAGYKTGAFGKWGLGYIGSEGDANSQGFDEFFGYNCQAVAHRYYPDHLWHNRDKVMLEGNDWKHTVTYAADVIHDKALQFISDNKEKPFFMYYPTTLPHAELIVPDDAIFKAEREKFGNERPYVGKKKGDGADYGEKLVIKEYTKQKYPHATFAAMVIRLDQHVGEIMAKLKELGIEKNTIIMFSSDNGPHDEGGADPDFFNSNGDLKGIKRDVYEGGIREPMIVQWPAQIKAGSKTNNVTAFWDVMPTLAEVAQVKTPKESDGISFLPTLIGKKQKQHDFLYWEFHEKNSSQAVRLGQWKGIRQNITNSKNAPIELYDLSTDVGEEKNIATVHPDIVAKIAKIMNDSHIENDRFQFDYENSK</sequence>
<evidence type="ECO:0000313" key="3">
    <source>
        <dbReference type="EMBL" id="KAB1155615.1"/>
    </source>
</evidence>
<dbReference type="InterPro" id="IPR000917">
    <property type="entry name" value="Sulfatase_N"/>
</dbReference>
<dbReference type="Pfam" id="PF00884">
    <property type="entry name" value="Sulfatase"/>
    <property type="match status" value="1"/>
</dbReference>
<dbReference type="Gene3D" id="3.40.720.10">
    <property type="entry name" value="Alkaline Phosphatase, subunit A"/>
    <property type="match status" value="1"/>
</dbReference>
<dbReference type="EMBL" id="WAEM01000005">
    <property type="protein sequence ID" value="KAB1155615.1"/>
    <property type="molecule type" value="Genomic_DNA"/>
</dbReference>
<dbReference type="PANTHER" id="PTHR43751:SF3">
    <property type="entry name" value="SULFATASE N-TERMINAL DOMAIN-CONTAINING PROTEIN"/>
    <property type="match status" value="1"/>
</dbReference>
<protein>
    <submittedName>
        <fullName evidence="3">Arylsulfatase</fullName>
    </submittedName>
</protein>
<name>A0A7J5ADJ2_9FLAO</name>
<dbReference type="CDD" id="cd16145">
    <property type="entry name" value="ARS_like"/>
    <property type="match status" value="1"/>
</dbReference>
<dbReference type="Proteomes" id="UP000490922">
    <property type="component" value="Unassembled WGS sequence"/>
</dbReference>
<reference evidence="3 4" key="1">
    <citation type="submission" date="2019-09" db="EMBL/GenBank/DDBJ databases">
        <title>Flavobacterium sp. nov., isolated from glacier ice.</title>
        <authorList>
            <person name="Liu Q."/>
        </authorList>
    </citation>
    <scope>NUCLEOTIDE SEQUENCE [LARGE SCALE GENOMIC DNA]</scope>
    <source>
        <strain evidence="3 4">NBRC 112527</strain>
    </source>
</reference>
<gene>
    <name evidence="3" type="ORF">F6464_10150</name>
</gene>